<dbReference type="SMART" id="SM00184">
    <property type="entry name" value="RING"/>
    <property type="match status" value="1"/>
</dbReference>
<dbReference type="CDD" id="cd19802">
    <property type="entry name" value="Bbox1_TRIM8-like"/>
    <property type="match status" value="1"/>
</dbReference>
<dbReference type="Proteomes" id="UP000694700">
    <property type="component" value="Unplaced"/>
</dbReference>
<organism evidence="11 12">
    <name type="scientific">Cyprinus carpio</name>
    <name type="common">Common carp</name>
    <dbReference type="NCBI Taxonomy" id="7962"/>
    <lineage>
        <taxon>Eukaryota</taxon>
        <taxon>Metazoa</taxon>
        <taxon>Chordata</taxon>
        <taxon>Craniata</taxon>
        <taxon>Vertebrata</taxon>
        <taxon>Euteleostomi</taxon>
        <taxon>Actinopterygii</taxon>
        <taxon>Neopterygii</taxon>
        <taxon>Teleostei</taxon>
        <taxon>Ostariophysi</taxon>
        <taxon>Cypriniformes</taxon>
        <taxon>Cyprinidae</taxon>
        <taxon>Cyprininae</taxon>
        <taxon>Cyprinus</taxon>
    </lineage>
</organism>
<keyword evidence="5" id="KW-0391">Immunity</keyword>
<dbReference type="AlphaFoldDB" id="A0A8C1XWN9"/>
<dbReference type="InterPro" id="IPR058030">
    <property type="entry name" value="TRIM8/14/16/25/29/45/65_CC"/>
</dbReference>
<evidence type="ECO:0000259" key="10">
    <source>
        <dbReference type="PROSITE" id="PS50188"/>
    </source>
</evidence>
<dbReference type="Pfam" id="PF13765">
    <property type="entry name" value="PRY"/>
    <property type="match status" value="1"/>
</dbReference>
<dbReference type="InterPro" id="IPR003877">
    <property type="entry name" value="SPRY_dom"/>
</dbReference>
<reference evidence="11" key="1">
    <citation type="submission" date="2025-08" db="UniProtKB">
        <authorList>
            <consortium name="Ensembl"/>
        </authorList>
    </citation>
    <scope>IDENTIFICATION</scope>
</reference>
<dbReference type="PROSITE" id="PS00518">
    <property type="entry name" value="ZF_RING_1"/>
    <property type="match status" value="1"/>
</dbReference>
<dbReference type="CDD" id="cd13733">
    <property type="entry name" value="SPRY_PRY_C-I_1"/>
    <property type="match status" value="1"/>
</dbReference>
<dbReference type="InterPro" id="IPR027370">
    <property type="entry name" value="Znf-RING_euk"/>
</dbReference>
<dbReference type="InterPro" id="IPR043136">
    <property type="entry name" value="B30.2/SPRY_sf"/>
</dbReference>
<dbReference type="InterPro" id="IPR051051">
    <property type="entry name" value="E3_ubiq-ligase_TRIM/RNF"/>
</dbReference>
<dbReference type="Gene3D" id="4.10.830.40">
    <property type="match status" value="1"/>
</dbReference>
<evidence type="ECO:0000256" key="1">
    <source>
        <dbReference type="ARBA" id="ARBA00022588"/>
    </source>
</evidence>
<keyword evidence="3 6" id="KW-0863">Zinc-finger</keyword>
<dbReference type="SMART" id="SM00336">
    <property type="entry name" value="BBOX"/>
    <property type="match status" value="2"/>
</dbReference>
<dbReference type="PROSITE" id="PS50119">
    <property type="entry name" value="ZF_BBOX"/>
    <property type="match status" value="1"/>
</dbReference>
<feature type="domain" description="B box-type" evidence="9">
    <location>
        <begin position="136"/>
        <end position="176"/>
    </location>
</feature>
<proteinExistence type="predicted"/>
<name>A0A8C1XWN9_CYPCA</name>
<keyword evidence="7" id="KW-0175">Coiled coil</keyword>
<evidence type="ECO:0000313" key="11">
    <source>
        <dbReference type="Ensembl" id="ENSCCRP00015087049.1"/>
    </source>
</evidence>
<dbReference type="Gene3D" id="3.30.160.60">
    <property type="entry name" value="Classic Zinc Finger"/>
    <property type="match status" value="1"/>
</dbReference>
<dbReference type="Pfam" id="PF00622">
    <property type="entry name" value="SPRY"/>
    <property type="match status" value="1"/>
</dbReference>
<keyword evidence="4" id="KW-0862">Zinc</keyword>
<evidence type="ECO:0000313" key="12">
    <source>
        <dbReference type="Proteomes" id="UP000694700"/>
    </source>
</evidence>
<dbReference type="GO" id="GO:0008270">
    <property type="term" value="F:zinc ion binding"/>
    <property type="evidence" value="ECO:0007669"/>
    <property type="project" value="UniProtKB-KW"/>
</dbReference>
<protein>
    <recommendedName>
        <fullName evidence="13">E3 ubiquitin-protein ligase TRIM39-like</fullName>
    </recommendedName>
</protein>
<dbReference type="InterPro" id="IPR006574">
    <property type="entry name" value="PRY"/>
</dbReference>
<dbReference type="InterPro" id="IPR001841">
    <property type="entry name" value="Znf_RING"/>
</dbReference>
<dbReference type="InterPro" id="IPR017907">
    <property type="entry name" value="Znf_RING_CS"/>
</dbReference>
<evidence type="ECO:0000256" key="7">
    <source>
        <dbReference type="SAM" id="Coils"/>
    </source>
</evidence>
<evidence type="ECO:0000256" key="2">
    <source>
        <dbReference type="ARBA" id="ARBA00022723"/>
    </source>
</evidence>
<accession>A0A8C1XWN9</accession>
<dbReference type="InterPro" id="IPR000315">
    <property type="entry name" value="Znf_B-box"/>
</dbReference>
<dbReference type="GO" id="GO:0045087">
    <property type="term" value="P:innate immune response"/>
    <property type="evidence" value="ECO:0007669"/>
    <property type="project" value="UniProtKB-KW"/>
</dbReference>
<dbReference type="GO" id="GO:0005737">
    <property type="term" value="C:cytoplasm"/>
    <property type="evidence" value="ECO:0007669"/>
    <property type="project" value="UniProtKB-ARBA"/>
</dbReference>
<dbReference type="CDD" id="cd19769">
    <property type="entry name" value="Bbox2_TRIM16-like"/>
    <property type="match status" value="1"/>
</dbReference>
<dbReference type="PROSITE" id="PS50089">
    <property type="entry name" value="ZF_RING_2"/>
    <property type="match status" value="1"/>
</dbReference>
<dbReference type="InterPro" id="IPR013320">
    <property type="entry name" value="ConA-like_dom_sf"/>
</dbReference>
<dbReference type="Gene3D" id="2.60.120.920">
    <property type="match status" value="1"/>
</dbReference>
<dbReference type="InterPro" id="IPR001870">
    <property type="entry name" value="B30.2/SPRY"/>
</dbReference>
<dbReference type="InterPro" id="IPR003879">
    <property type="entry name" value="Butyrophylin_SPRY"/>
</dbReference>
<dbReference type="FunFam" id="2.60.120.920:FF:000004">
    <property type="entry name" value="Butyrophilin subfamily 1 member A1"/>
    <property type="match status" value="1"/>
</dbReference>
<dbReference type="SUPFAM" id="SSF57845">
    <property type="entry name" value="B-box zinc-binding domain"/>
    <property type="match status" value="1"/>
</dbReference>
<evidence type="ECO:0000256" key="4">
    <source>
        <dbReference type="ARBA" id="ARBA00022833"/>
    </source>
</evidence>
<evidence type="ECO:0000259" key="8">
    <source>
        <dbReference type="PROSITE" id="PS50089"/>
    </source>
</evidence>
<feature type="domain" description="RING-type" evidence="8">
    <location>
        <begin position="14"/>
        <end position="54"/>
    </location>
</feature>
<dbReference type="Pfam" id="PF25600">
    <property type="entry name" value="TRIM_CC"/>
    <property type="match status" value="1"/>
</dbReference>
<feature type="domain" description="B30.2/SPRY" evidence="10">
    <location>
        <begin position="323"/>
        <end position="520"/>
    </location>
</feature>
<dbReference type="SUPFAM" id="SSF49899">
    <property type="entry name" value="Concanavalin A-like lectins/glucanases"/>
    <property type="match status" value="1"/>
</dbReference>
<evidence type="ECO:0000256" key="6">
    <source>
        <dbReference type="PROSITE-ProRule" id="PRU00024"/>
    </source>
</evidence>
<dbReference type="SUPFAM" id="SSF57850">
    <property type="entry name" value="RING/U-box"/>
    <property type="match status" value="1"/>
</dbReference>
<dbReference type="Pfam" id="PF13445">
    <property type="entry name" value="zf-RING_UBOX"/>
    <property type="match status" value="1"/>
</dbReference>
<dbReference type="PROSITE" id="PS50188">
    <property type="entry name" value="B302_SPRY"/>
    <property type="match status" value="1"/>
</dbReference>
<keyword evidence="1" id="KW-0399">Innate immunity</keyword>
<evidence type="ECO:0008006" key="13">
    <source>
        <dbReference type="Google" id="ProtNLM"/>
    </source>
</evidence>
<dbReference type="Pfam" id="PF00643">
    <property type="entry name" value="zf-B_box"/>
    <property type="match status" value="1"/>
</dbReference>
<dbReference type="Gene3D" id="3.30.40.10">
    <property type="entry name" value="Zinc/RING finger domain, C3HC4 (zinc finger)"/>
    <property type="match status" value="1"/>
</dbReference>
<evidence type="ECO:0000259" key="9">
    <source>
        <dbReference type="PROSITE" id="PS50119"/>
    </source>
</evidence>
<sequence>MSSSMSSLSEEIQCSVCLDVFTDPVSTPCGHNFCKICLNKCWDNSQTCSCPYCKETFKQRPDLKINTTLRELVDHCKKKSPEKKPEVLCDFCEERKLKALKSCLVCQSSYCETHLEPHLRVTRLKKHKLMDPVSNLEDYICQKHERPLDLFCRDDQTCVCSFCTETDHKNHNTVPIEEESQEKKTELMKTQKDVQLMIQNRIKKIQDIKHSAEVRKRNTEKEKAVRVELFTDLIRSIERHQTELLEMMEEQQKAAEKQEQELIEELEQEITELKMRNTELEQLSHTEDHLHLLQIHSSLCSSRNTRNWPEISMKTDESLETLRRALTQLKDTIDEKLTLTVDVTLDPDTAHPKLILSDDGKQVRHGDIRQKLPDKPERFDRCPNVLGKEGFSSGRFYFEVQVKGKTQWDLGVARESINRKGMITARPSNGYWTVWLRNGDEYKACDDPRVSLSLRVKPQRVGVFVDYEEGLVCFYDVESSSHIYSFTAQSFTEKLYPLFSPSLNFGGKNSSPLIITPVSYNK</sequence>
<dbReference type="SMART" id="SM00449">
    <property type="entry name" value="SPRY"/>
    <property type="match status" value="1"/>
</dbReference>
<dbReference type="SMART" id="SM00589">
    <property type="entry name" value="PRY"/>
    <property type="match status" value="1"/>
</dbReference>
<evidence type="ECO:0000256" key="5">
    <source>
        <dbReference type="ARBA" id="ARBA00022859"/>
    </source>
</evidence>
<dbReference type="PRINTS" id="PR01407">
    <property type="entry name" value="BUTYPHLNCDUF"/>
</dbReference>
<evidence type="ECO:0000256" key="3">
    <source>
        <dbReference type="ARBA" id="ARBA00022771"/>
    </source>
</evidence>
<feature type="coiled-coil region" evidence="7">
    <location>
        <begin position="202"/>
        <end position="283"/>
    </location>
</feature>
<keyword evidence="2" id="KW-0479">Metal-binding</keyword>
<dbReference type="InterPro" id="IPR013083">
    <property type="entry name" value="Znf_RING/FYVE/PHD"/>
</dbReference>
<dbReference type="PANTHER" id="PTHR25465:SF32">
    <property type="entry name" value="BLOODTHIRSTY-RELATED GENE FAMILY, MEMBER 16 ISOFORM X1-RELATED"/>
    <property type="match status" value="1"/>
</dbReference>
<dbReference type="PANTHER" id="PTHR25465">
    <property type="entry name" value="B-BOX DOMAIN CONTAINING"/>
    <property type="match status" value="1"/>
</dbReference>
<dbReference type="Ensembl" id="ENSCCRT00015089857.1">
    <property type="protein sequence ID" value="ENSCCRP00015087049.1"/>
    <property type="gene ID" value="ENSCCRG00015035128.1"/>
</dbReference>